<organism evidence="2 3">
    <name type="scientific">Vagococcus allomyrinae</name>
    <dbReference type="NCBI Taxonomy" id="2794353"/>
    <lineage>
        <taxon>Bacteria</taxon>
        <taxon>Bacillati</taxon>
        <taxon>Bacillota</taxon>
        <taxon>Bacilli</taxon>
        <taxon>Lactobacillales</taxon>
        <taxon>Enterococcaceae</taxon>
        <taxon>Vagococcus</taxon>
    </lineage>
</organism>
<keyword evidence="1" id="KW-1133">Transmembrane helix</keyword>
<sequence length="99" mass="11845">MSVNTRKVVYVAMHMLMFSFCFVLGIFVSLAKVYHYFDGPQRWMPILVICIIAACLLTLFMAIAEIDKQDKFAMKRWRYIRRLEKELEQNENEYPQNID</sequence>
<comment type="caution">
    <text evidence="2">The sequence shown here is derived from an EMBL/GenBank/DDBJ whole genome shotgun (WGS) entry which is preliminary data.</text>
</comment>
<proteinExistence type="predicted"/>
<name>A0A940P2T1_9ENTE</name>
<keyword evidence="3" id="KW-1185">Reference proteome</keyword>
<feature type="transmembrane region" description="Helical" evidence="1">
    <location>
        <begin position="43"/>
        <end position="66"/>
    </location>
</feature>
<feature type="transmembrane region" description="Helical" evidence="1">
    <location>
        <begin position="12"/>
        <end position="37"/>
    </location>
</feature>
<gene>
    <name evidence="2" type="ORF">I6N95_05175</name>
</gene>
<dbReference type="Proteomes" id="UP000674938">
    <property type="component" value="Unassembled WGS sequence"/>
</dbReference>
<dbReference type="AlphaFoldDB" id="A0A940P2T1"/>
<evidence type="ECO:0000313" key="3">
    <source>
        <dbReference type="Proteomes" id="UP000674938"/>
    </source>
</evidence>
<keyword evidence="1" id="KW-0812">Transmembrane</keyword>
<dbReference type="RefSeq" id="WP_209525309.1">
    <property type="nucleotide sequence ID" value="NZ_JAEEGA010000002.1"/>
</dbReference>
<accession>A0A940P2T1</accession>
<keyword evidence="1" id="KW-0472">Membrane</keyword>
<protein>
    <submittedName>
        <fullName evidence="2">Uncharacterized protein</fullName>
    </submittedName>
</protein>
<evidence type="ECO:0000256" key="1">
    <source>
        <dbReference type="SAM" id="Phobius"/>
    </source>
</evidence>
<reference evidence="2" key="1">
    <citation type="submission" date="2020-12" db="EMBL/GenBank/DDBJ databases">
        <title>Vagococcus allomyrinae sp. nov. and Enterococcus lavae sp. nov., isolated from the larvae of Allomyrina dichotoma.</title>
        <authorList>
            <person name="Lee S.D."/>
        </authorList>
    </citation>
    <scope>NUCLEOTIDE SEQUENCE</scope>
    <source>
        <strain evidence="2">BWB3-3</strain>
    </source>
</reference>
<dbReference type="EMBL" id="JAEEGA010000002">
    <property type="protein sequence ID" value="MBP1040402.1"/>
    <property type="molecule type" value="Genomic_DNA"/>
</dbReference>
<evidence type="ECO:0000313" key="2">
    <source>
        <dbReference type="EMBL" id="MBP1040402.1"/>
    </source>
</evidence>